<name>A0A1H0AUE2_ALLAB</name>
<dbReference type="GO" id="GO:0030170">
    <property type="term" value="F:pyridoxal phosphate binding"/>
    <property type="evidence" value="ECO:0007669"/>
    <property type="project" value="InterPro"/>
</dbReference>
<dbReference type="PANTHER" id="PTHR43050">
    <property type="entry name" value="SERINE / THREONINE RACEMASE FAMILY MEMBER"/>
    <property type="match status" value="1"/>
</dbReference>
<evidence type="ECO:0000256" key="8">
    <source>
        <dbReference type="ARBA" id="ARBA00022842"/>
    </source>
</evidence>
<keyword evidence="8" id="KW-0460">Magnesium</keyword>
<dbReference type="GO" id="GO:0000287">
    <property type="term" value="F:magnesium ion binding"/>
    <property type="evidence" value="ECO:0007669"/>
    <property type="project" value="TreeGrafter"/>
</dbReference>
<dbReference type="GO" id="GO:0030378">
    <property type="term" value="F:serine racemase activity"/>
    <property type="evidence" value="ECO:0007669"/>
    <property type="project" value="TreeGrafter"/>
</dbReference>
<dbReference type="InterPro" id="IPR036052">
    <property type="entry name" value="TrpB-like_PALP_sf"/>
</dbReference>
<dbReference type="PROSITE" id="PS00165">
    <property type="entry name" value="DEHYDRATASE_SER_THR"/>
    <property type="match status" value="1"/>
</dbReference>
<feature type="domain" description="Tryptophan synthase beta chain-like PALP" evidence="13">
    <location>
        <begin position="34"/>
        <end position="316"/>
    </location>
</feature>
<evidence type="ECO:0000256" key="9">
    <source>
        <dbReference type="ARBA" id="ARBA00022898"/>
    </source>
</evidence>
<proteinExistence type="inferred from homology"/>
<comment type="cofactor">
    <cofactor evidence="3">
        <name>pyridoxal 5'-phosphate</name>
        <dbReference type="ChEBI" id="CHEBI:597326"/>
    </cofactor>
</comment>
<sequence length="328" mass="34516">MSAATIGGQNGAMPELITIDDVRSAAELLRGTAVRTPLLPCLAGDPDRPLWIKPESLQPTGAFKIRGATNALLRLTKQERERGVVTHSSGNHAQALAYAAKVTGVPAVVVVPYGTPQTKIDAARRHGAEIVQCELAVRQETAEAISRERGLPMVPPYDHPHVIAGQGTAGLEIAEDLPEVELVLVPVSGGGLLSGVATAIKALCPAAKVVGVEPELAADAQASYRSGVLDRWSAEQRGRTIADGLRSYLSELTLAHLRARVDDIVTVTEDEITSAVGWLAHNARLVAEPSGAVPLAAYLNRADELPRGRTVVVVSGGNMDAELFAKLV</sequence>
<comment type="catalytic activity">
    <reaction evidence="1">
        <text>L-threonine = 2-oxobutanoate + NH4(+)</text>
        <dbReference type="Rhea" id="RHEA:22108"/>
        <dbReference type="ChEBI" id="CHEBI:16763"/>
        <dbReference type="ChEBI" id="CHEBI:28938"/>
        <dbReference type="ChEBI" id="CHEBI:57926"/>
        <dbReference type="EC" id="4.3.1.19"/>
    </reaction>
</comment>
<dbReference type="InterPro" id="IPR001926">
    <property type="entry name" value="TrpB-like_PALP"/>
</dbReference>
<protein>
    <recommendedName>
        <fullName evidence="7">threonine ammonia-lyase</fullName>
        <ecNumber evidence="7">4.3.1.19</ecNumber>
    </recommendedName>
    <alternativeName>
        <fullName evidence="12">Threonine deaminase</fullName>
    </alternativeName>
</protein>
<evidence type="ECO:0000256" key="1">
    <source>
        <dbReference type="ARBA" id="ARBA00001274"/>
    </source>
</evidence>
<comment type="function">
    <text evidence="11">Catalyzes the anaerobic formation of alpha-ketobutyrate and ammonia from threonine in a two-step reaction. The first step involved a dehydration of threonine and a production of enamine intermediates (aminocrotonate), which tautomerizes to its imine form (iminobutyrate). Both intermediates are unstable and short-lived. The second step is the nonenzymatic hydrolysis of the enamine/imine intermediates to form 2-ketobutyrate and free ammonia. In the low water environment of the cell, the second step is accelerated by RidA.</text>
</comment>
<dbReference type="FunFam" id="3.40.50.1100:FF:000005">
    <property type="entry name" value="Threonine dehydratase catabolic"/>
    <property type="match status" value="1"/>
</dbReference>
<dbReference type="CDD" id="cd01562">
    <property type="entry name" value="Thr-dehyd"/>
    <property type="match status" value="1"/>
</dbReference>
<dbReference type="SUPFAM" id="SSF53686">
    <property type="entry name" value="Tryptophan synthase beta subunit-like PLP-dependent enzymes"/>
    <property type="match status" value="1"/>
</dbReference>
<gene>
    <name evidence="14" type="ORF">SAMN04489726_6268</name>
</gene>
<evidence type="ECO:0000259" key="13">
    <source>
        <dbReference type="Pfam" id="PF00291"/>
    </source>
</evidence>
<accession>A0A1H0AUE2</accession>
<keyword evidence="9" id="KW-0663">Pyridoxal phosphate</keyword>
<dbReference type="FunFam" id="3.40.50.1100:FF:000007">
    <property type="entry name" value="L-threonine dehydratase catabolic TdcB"/>
    <property type="match status" value="1"/>
</dbReference>
<dbReference type="GO" id="GO:0004794">
    <property type="term" value="F:threonine deaminase activity"/>
    <property type="evidence" value="ECO:0007669"/>
    <property type="project" value="UniProtKB-EC"/>
</dbReference>
<dbReference type="EC" id="4.3.1.19" evidence="7"/>
<comment type="cofactor">
    <cofactor evidence="4">
        <name>Mn(2+)</name>
        <dbReference type="ChEBI" id="CHEBI:29035"/>
    </cofactor>
</comment>
<evidence type="ECO:0000256" key="11">
    <source>
        <dbReference type="ARBA" id="ARBA00025527"/>
    </source>
</evidence>
<dbReference type="GO" id="GO:0070179">
    <property type="term" value="P:D-serine biosynthetic process"/>
    <property type="evidence" value="ECO:0007669"/>
    <property type="project" value="TreeGrafter"/>
</dbReference>
<evidence type="ECO:0000256" key="7">
    <source>
        <dbReference type="ARBA" id="ARBA00012096"/>
    </source>
</evidence>
<evidence type="ECO:0000313" key="14">
    <source>
        <dbReference type="EMBL" id="SDN36736.1"/>
    </source>
</evidence>
<dbReference type="GO" id="GO:0005524">
    <property type="term" value="F:ATP binding"/>
    <property type="evidence" value="ECO:0007669"/>
    <property type="project" value="TreeGrafter"/>
</dbReference>
<evidence type="ECO:0000256" key="5">
    <source>
        <dbReference type="ARBA" id="ARBA00001946"/>
    </source>
</evidence>
<dbReference type="InterPro" id="IPR000634">
    <property type="entry name" value="Ser/Thr_deHydtase_PyrdxlP-BS"/>
</dbReference>
<dbReference type="GO" id="GO:0018114">
    <property type="term" value="F:threonine racemase activity"/>
    <property type="evidence" value="ECO:0007669"/>
    <property type="project" value="TreeGrafter"/>
</dbReference>
<dbReference type="EMBL" id="LT629701">
    <property type="protein sequence ID" value="SDN36736.1"/>
    <property type="molecule type" value="Genomic_DNA"/>
</dbReference>
<organism evidence="14 15">
    <name type="scientific">Allokutzneria albata</name>
    <name type="common">Kibdelosporangium albatum</name>
    <dbReference type="NCBI Taxonomy" id="211114"/>
    <lineage>
        <taxon>Bacteria</taxon>
        <taxon>Bacillati</taxon>
        <taxon>Actinomycetota</taxon>
        <taxon>Actinomycetes</taxon>
        <taxon>Pseudonocardiales</taxon>
        <taxon>Pseudonocardiaceae</taxon>
        <taxon>Allokutzneria</taxon>
    </lineage>
</organism>
<evidence type="ECO:0000256" key="2">
    <source>
        <dbReference type="ARBA" id="ARBA00001913"/>
    </source>
</evidence>
<dbReference type="Gene3D" id="3.40.50.1100">
    <property type="match status" value="2"/>
</dbReference>
<comment type="cofactor">
    <cofactor evidence="5">
        <name>Mg(2+)</name>
        <dbReference type="ChEBI" id="CHEBI:18420"/>
    </cofactor>
</comment>
<dbReference type="STRING" id="211114.SAMN04489726_6268"/>
<keyword evidence="15" id="KW-1185">Reference proteome</keyword>
<dbReference type="Proteomes" id="UP000183376">
    <property type="component" value="Chromosome I"/>
</dbReference>
<comment type="cofactor">
    <cofactor evidence="2">
        <name>Ca(2+)</name>
        <dbReference type="ChEBI" id="CHEBI:29108"/>
    </cofactor>
</comment>
<evidence type="ECO:0000256" key="3">
    <source>
        <dbReference type="ARBA" id="ARBA00001933"/>
    </source>
</evidence>
<dbReference type="AlphaFoldDB" id="A0A1H0AUE2"/>
<evidence type="ECO:0000256" key="10">
    <source>
        <dbReference type="ARBA" id="ARBA00023239"/>
    </source>
</evidence>
<dbReference type="eggNOG" id="COG1171">
    <property type="taxonomic scope" value="Bacteria"/>
</dbReference>
<reference evidence="14 15" key="1">
    <citation type="submission" date="2016-10" db="EMBL/GenBank/DDBJ databases">
        <authorList>
            <person name="de Groot N.N."/>
        </authorList>
    </citation>
    <scope>NUCLEOTIDE SEQUENCE [LARGE SCALE GENOMIC DNA]</scope>
    <source>
        <strain evidence="14 15">DSM 44149</strain>
    </source>
</reference>
<comment type="similarity">
    <text evidence="6">Belongs to the serine/threonine dehydratase family.</text>
</comment>
<dbReference type="PANTHER" id="PTHR43050:SF1">
    <property type="entry name" value="SERINE RACEMASE"/>
    <property type="match status" value="1"/>
</dbReference>
<dbReference type="Pfam" id="PF00291">
    <property type="entry name" value="PALP"/>
    <property type="match status" value="1"/>
</dbReference>
<keyword evidence="10" id="KW-0456">Lyase</keyword>
<evidence type="ECO:0000256" key="12">
    <source>
        <dbReference type="ARBA" id="ARBA00031427"/>
    </source>
</evidence>
<evidence type="ECO:0000256" key="4">
    <source>
        <dbReference type="ARBA" id="ARBA00001936"/>
    </source>
</evidence>
<evidence type="ECO:0000313" key="15">
    <source>
        <dbReference type="Proteomes" id="UP000183376"/>
    </source>
</evidence>
<dbReference type="GO" id="GO:0003941">
    <property type="term" value="F:L-serine ammonia-lyase activity"/>
    <property type="evidence" value="ECO:0007669"/>
    <property type="project" value="TreeGrafter"/>
</dbReference>
<evidence type="ECO:0000256" key="6">
    <source>
        <dbReference type="ARBA" id="ARBA00010869"/>
    </source>
</evidence>